<evidence type="ECO:0000256" key="5">
    <source>
        <dbReference type="ARBA" id="ARBA00022723"/>
    </source>
</evidence>
<dbReference type="Gene3D" id="3.90.320.10">
    <property type="match status" value="1"/>
</dbReference>
<proteinExistence type="inferred from homology"/>
<dbReference type="PANTHER" id="PTHR36531">
    <property type="entry name" value="CRISPR-ASSOCIATED EXONUCLEASE CAS4"/>
    <property type="match status" value="1"/>
</dbReference>
<evidence type="ECO:0000256" key="3">
    <source>
        <dbReference type="ARBA" id="ARBA00020049"/>
    </source>
</evidence>
<evidence type="ECO:0000256" key="6">
    <source>
        <dbReference type="ARBA" id="ARBA00022801"/>
    </source>
</evidence>
<comment type="cofactor">
    <cofactor evidence="12">
        <name>iron-sulfur cluster</name>
        <dbReference type="ChEBI" id="CHEBI:30408"/>
    </cofactor>
</comment>
<dbReference type="GO" id="GO:0051607">
    <property type="term" value="P:defense response to virus"/>
    <property type="evidence" value="ECO:0007669"/>
    <property type="project" value="UniProtKB-KW"/>
</dbReference>
<protein>
    <recommendedName>
        <fullName evidence="3 12">CRISPR-associated exonuclease Cas4</fullName>
        <ecNumber evidence="2 12">3.1.12.1</ecNumber>
    </recommendedName>
</protein>
<keyword evidence="11 12" id="KW-0464">Manganese</keyword>
<comment type="function">
    <text evidence="12">CRISPR (clustered regularly interspaced short palindromic repeat) is an adaptive immune system that provides protection against mobile genetic elements (viruses, transposable elements and conjugative plasmids). CRISPR clusters contain sequences complementary to antecedent mobile elements and target invading nucleic acids. CRISPR clusters are transcribed and processed into CRISPR RNA (crRNA).</text>
</comment>
<evidence type="ECO:0000256" key="8">
    <source>
        <dbReference type="ARBA" id="ARBA00023004"/>
    </source>
</evidence>
<dbReference type="InterPro" id="IPR022765">
    <property type="entry name" value="Dna2/Cas4_DUF83"/>
</dbReference>
<organism evidence="14 15">
    <name type="scientific">Leptotrichia shahii</name>
    <dbReference type="NCBI Taxonomy" id="157691"/>
    <lineage>
        <taxon>Bacteria</taxon>
        <taxon>Fusobacteriati</taxon>
        <taxon>Fusobacteriota</taxon>
        <taxon>Fusobacteriia</taxon>
        <taxon>Fusobacteriales</taxon>
        <taxon>Leptotrichiaceae</taxon>
        <taxon>Leptotrichia</taxon>
    </lineage>
</organism>
<reference evidence="14 15" key="1">
    <citation type="submission" date="2019-07" db="EMBL/GenBank/DDBJ databases">
        <title>Complete Genome Sequence of Leptotrichia shahii Strain JCM 16776.</title>
        <authorList>
            <person name="Watanabe S."/>
            <person name="Cui L."/>
        </authorList>
    </citation>
    <scope>NUCLEOTIDE SEQUENCE [LARGE SCALE GENOMIC DNA]</scope>
    <source>
        <strain evidence="14 15">JCM16776</strain>
    </source>
</reference>
<comment type="similarity">
    <text evidence="1 12">Belongs to the CRISPR-associated exonuclease Cas4 family.</text>
</comment>
<dbReference type="PANTHER" id="PTHR36531:SF2">
    <property type="entry name" value="CRISPR-ASSOCIATED EXONUCLEASE CAS4"/>
    <property type="match status" value="1"/>
</dbReference>
<evidence type="ECO:0000256" key="1">
    <source>
        <dbReference type="ARBA" id="ARBA00009189"/>
    </source>
</evidence>
<accession>A0A510JNF7</accession>
<dbReference type="Pfam" id="PF01930">
    <property type="entry name" value="Cas_Cas4"/>
    <property type="match status" value="1"/>
</dbReference>
<sequence>MEVIKSQKISMFEVLDYIYCPRIIYYEEVLKIFEKKMNDFKKAEEERLEEKGRINRKWIWERLKLRKQDIKNLSQWENKEFNKELDSEKYHFYGKIDEILYLQDGTIVPLYYHNSKYTAREENQYKYLMAMFSMLVEENYNINSQKGYILFLNGHSLKKFEYTEKDFKKIKQQISEILELIETERYPLEVEGGTKCRDCYYKKICGR</sequence>
<evidence type="ECO:0000256" key="7">
    <source>
        <dbReference type="ARBA" id="ARBA00022839"/>
    </source>
</evidence>
<dbReference type="KEGG" id="lsz:JCM16776_0966"/>
<keyword evidence="5 12" id="KW-0479">Metal-binding</keyword>
<dbReference type="InterPro" id="IPR013343">
    <property type="entry name" value="CRISPR-assoc_prot_Cas4"/>
</dbReference>
<dbReference type="GO" id="GO:0046872">
    <property type="term" value="F:metal ion binding"/>
    <property type="evidence" value="ECO:0007669"/>
    <property type="project" value="UniProtKB-KW"/>
</dbReference>
<evidence type="ECO:0000256" key="11">
    <source>
        <dbReference type="ARBA" id="ARBA00023211"/>
    </source>
</evidence>
<evidence type="ECO:0000256" key="9">
    <source>
        <dbReference type="ARBA" id="ARBA00023014"/>
    </source>
</evidence>
<dbReference type="EC" id="3.1.12.1" evidence="2 12"/>
<keyword evidence="4 12" id="KW-0540">Nuclease</keyword>
<dbReference type="GO" id="GO:0004527">
    <property type="term" value="F:exonuclease activity"/>
    <property type="evidence" value="ECO:0007669"/>
    <property type="project" value="UniProtKB-KW"/>
</dbReference>
<evidence type="ECO:0000256" key="10">
    <source>
        <dbReference type="ARBA" id="ARBA00023118"/>
    </source>
</evidence>
<dbReference type="NCBIfam" id="TIGR00372">
    <property type="entry name" value="cas4"/>
    <property type="match status" value="1"/>
</dbReference>
<feature type="domain" description="DUF83" evidence="13">
    <location>
        <begin position="13"/>
        <end position="205"/>
    </location>
</feature>
<keyword evidence="9 12" id="KW-0411">Iron-sulfur</keyword>
<dbReference type="AlphaFoldDB" id="A0A510JNF7"/>
<dbReference type="STRING" id="1122172.GCA_000373045_00440"/>
<evidence type="ECO:0000256" key="12">
    <source>
        <dbReference type="RuleBase" id="RU365022"/>
    </source>
</evidence>
<keyword evidence="6 12" id="KW-0378">Hydrolase</keyword>
<dbReference type="OrthoDB" id="9781776at2"/>
<gene>
    <name evidence="14" type="ORF">JCM16776_0966</name>
</gene>
<keyword evidence="8 12" id="KW-0408">Iron</keyword>
<dbReference type="InterPro" id="IPR051827">
    <property type="entry name" value="Cas4_exonuclease"/>
</dbReference>
<evidence type="ECO:0000313" key="14">
    <source>
        <dbReference type="EMBL" id="BBM40746.1"/>
    </source>
</evidence>
<dbReference type="GO" id="GO:0051536">
    <property type="term" value="F:iron-sulfur cluster binding"/>
    <property type="evidence" value="ECO:0007669"/>
    <property type="project" value="UniProtKB-KW"/>
</dbReference>
<dbReference type="RefSeq" id="WP_018450062.1">
    <property type="nucleotide sequence ID" value="NZ_AP019827.1"/>
</dbReference>
<dbReference type="EMBL" id="AP019827">
    <property type="protein sequence ID" value="BBM40746.1"/>
    <property type="molecule type" value="Genomic_DNA"/>
</dbReference>
<dbReference type="InterPro" id="IPR011604">
    <property type="entry name" value="PDDEXK-like_dom_sf"/>
</dbReference>
<evidence type="ECO:0000256" key="4">
    <source>
        <dbReference type="ARBA" id="ARBA00022722"/>
    </source>
</evidence>
<keyword evidence="10 12" id="KW-0051">Antiviral defense</keyword>
<name>A0A510JNF7_9FUSO</name>
<evidence type="ECO:0000313" key="15">
    <source>
        <dbReference type="Proteomes" id="UP000322617"/>
    </source>
</evidence>
<dbReference type="Proteomes" id="UP000322617">
    <property type="component" value="Chromosome"/>
</dbReference>
<keyword evidence="7 12" id="KW-0269">Exonuclease</keyword>
<evidence type="ECO:0000259" key="13">
    <source>
        <dbReference type="Pfam" id="PF01930"/>
    </source>
</evidence>
<comment type="cofactor">
    <cofactor evidence="12">
        <name>Mg(2+)</name>
        <dbReference type="ChEBI" id="CHEBI:18420"/>
    </cofactor>
    <cofactor evidence="12">
        <name>Mn(2+)</name>
        <dbReference type="ChEBI" id="CHEBI:29035"/>
    </cofactor>
    <text evidence="12">Mg(2+) or Mn(2+) required for ssDNA cleavage activity.</text>
</comment>
<evidence type="ECO:0000256" key="2">
    <source>
        <dbReference type="ARBA" id="ARBA00012768"/>
    </source>
</evidence>
<keyword evidence="15" id="KW-1185">Reference proteome</keyword>